<organism evidence="1 2">
    <name type="scientific">Olea europaea subsp. europaea</name>
    <dbReference type="NCBI Taxonomy" id="158383"/>
    <lineage>
        <taxon>Eukaryota</taxon>
        <taxon>Viridiplantae</taxon>
        <taxon>Streptophyta</taxon>
        <taxon>Embryophyta</taxon>
        <taxon>Tracheophyta</taxon>
        <taxon>Spermatophyta</taxon>
        <taxon>Magnoliopsida</taxon>
        <taxon>eudicotyledons</taxon>
        <taxon>Gunneridae</taxon>
        <taxon>Pentapetalae</taxon>
        <taxon>asterids</taxon>
        <taxon>lamiids</taxon>
        <taxon>Lamiales</taxon>
        <taxon>Oleaceae</taxon>
        <taxon>Oleeae</taxon>
        <taxon>Olea</taxon>
    </lineage>
</organism>
<proteinExistence type="predicted"/>
<dbReference type="Gramene" id="OE9A072112T1">
    <property type="protein sequence ID" value="OE9A072112C1"/>
    <property type="gene ID" value="OE9A072112"/>
</dbReference>
<sequence length="166" mass="19278">MDPTYTNWFHHGERLISNVDTTNKMKIFNLFEAAHTNEEHNKEVCEENLDDDISRLVKDAKTPLYLGNEKYTNLSSIVTLYKFKTISGWSNNSFTELLNILHDMLPEGNVIPTSTICIGKFLKTFDLGYQKIHACVNDCYLFRNDKKELDSYPKCGSLRWKVDKQT</sequence>
<accession>A0A8S0QRJ7</accession>
<comment type="caution">
    <text evidence="1">The sequence shown here is derived from an EMBL/GenBank/DDBJ whole genome shotgun (WGS) entry which is preliminary data.</text>
</comment>
<evidence type="ECO:0000313" key="1">
    <source>
        <dbReference type="EMBL" id="CAA2967343.1"/>
    </source>
</evidence>
<keyword evidence="2" id="KW-1185">Reference proteome</keyword>
<gene>
    <name evidence="1" type="ORF">OLEA9_A072112</name>
</gene>
<protein>
    <submittedName>
        <fullName evidence="1">Uncharacterized protein</fullName>
    </submittedName>
</protein>
<dbReference type="AlphaFoldDB" id="A0A8S0QRJ7"/>
<evidence type="ECO:0000313" key="2">
    <source>
        <dbReference type="Proteomes" id="UP000594638"/>
    </source>
</evidence>
<dbReference type="EMBL" id="CACTIH010001881">
    <property type="protein sequence ID" value="CAA2967343.1"/>
    <property type="molecule type" value="Genomic_DNA"/>
</dbReference>
<dbReference type="OrthoDB" id="911793at2759"/>
<dbReference type="PANTHER" id="PTHR10775">
    <property type="entry name" value="OS08G0208400 PROTEIN"/>
    <property type="match status" value="1"/>
</dbReference>
<name>A0A8S0QRJ7_OLEEU</name>
<dbReference type="Proteomes" id="UP000594638">
    <property type="component" value="Unassembled WGS sequence"/>
</dbReference>
<dbReference type="PANTHER" id="PTHR10775:SF188">
    <property type="entry name" value="TRANSPOSASE-ASSOCIATED DOMAIN-CONTAINING PROTEIN"/>
    <property type="match status" value="1"/>
</dbReference>
<reference evidence="1 2" key="1">
    <citation type="submission" date="2019-12" db="EMBL/GenBank/DDBJ databases">
        <authorList>
            <person name="Alioto T."/>
            <person name="Alioto T."/>
            <person name="Gomez Garrido J."/>
        </authorList>
    </citation>
    <scope>NUCLEOTIDE SEQUENCE [LARGE SCALE GENOMIC DNA]</scope>
</reference>